<evidence type="ECO:0000259" key="2">
    <source>
        <dbReference type="Pfam" id="PF11127"/>
    </source>
</evidence>
<protein>
    <submittedName>
        <fullName evidence="3">DUF2892 domain-containing protein</fullName>
    </submittedName>
</protein>
<keyword evidence="4" id="KW-1185">Reference proteome</keyword>
<keyword evidence="1" id="KW-0472">Membrane</keyword>
<keyword evidence="1" id="KW-1133">Transmembrane helix</keyword>
<feature type="transmembrane region" description="Helical" evidence="1">
    <location>
        <begin position="20"/>
        <end position="50"/>
    </location>
</feature>
<sequence length="84" mass="8842">MIPRWRTVNITRTERAGRILLGLAAIVGVVFLTSAASVVAVVLFALLVLAGADLAGTGALGHCALYQKLGFVPPSLRRPRSCAR</sequence>
<dbReference type="Proteomes" id="UP000715441">
    <property type="component" value="Unassembled WGS sequence"/>
</dbReference>
<comment type="caution">
    <text evidence="3">The sequence shown here is derived from an EMBL/GenBank/DDBJ whole genome shotgun (WGS) entry which is preliminary data.</text>
</comment>
<evidence type="ECO:0000313" key="4">
    <source>
        <dbReference type="Proteomes" id="UP000715441"/>
    </source>
</evidence>
<feature type="domain" description="Inner membrane protein YgaP-like transmembrane" evidence="2">
    <location>
        <begin position="7"/>
        <end position="71"/>
    </location>
</feature>
<organism evidence="3 4">
    <name type="scientific">Amycolatopsis acididurans</name>
    <dbReference type="NCBI Taxonomy" id="2724524"/>
    <lineage>
        <taxon>Bacteria</taxon>
        <taxon>Bacillati</taxon>
        <taxon>Actinomycetota</taxon>
        <taxon>Actinomycetes</taxon>
        <taxon>Pseudonocardiales</taxon>
        <taxon>Pseudonocardiaceae</taxon>
        <taxon>Amycolatopsis</taxon>
    </lineage>
</organism>
<keyword evidence="1" id="KW-0812">Transmembrane</keyword>
<dbReference type="InterPro" id="IPR021309">
    <property type="entry name" value="YgaP-like_TM"/>
</dbReference>
<reference evidence="3 4" key="1">
    <citation type="submission" date="2020-04" db="EMBL/GenBank/DDBJ databases">
        <title>Novel species.</title>
        <authorList>
            <person name="Teo W.F.A."/>
            <person name="Lipun K."/>
            <person name="Srisuk N."/>
            <person name="Duangmal K."/>
        </authorList>
    </citation>
    <scope>NUCLEOTIDE SEQUENCE [LARGE SCALE GENOMIC DNA]</scope>
    <source>
        <strain evidence="3 4">K13G38</strain>
    </source>
</reference>
<accession>A0ABX1J792</accession>
<dbReference type="Pfam" id="PF11127">
    <property type="entry name" value="YgaP-like_TM"/>
    <property type="match status" value="1"/>
</dbReference>
<proteinExistence type="predicted"/>
<dbReference type="EMBL" id="JAAXLS010000016">
    <property type="protein sequence ID" value="NKQ55665.1"/>
    <property type="molecule type" value="Genomic_DNA"/>
</dbReference>
<gene>
    <name evidence="3" type="ORF">HFP15_22560</name>
</gene>
<evidence type="ECO:0000313" key="3">
    <source>
        <dbReference type="EMBL" id="NKQ55665.1"/>
    </source>
</evidence>
<name>A0ABX1J792_9PSEU</name>
<evidence type="ECO:0000256" key="1">
    <source>
        <dbReference type="SAM" id="Phobius"/>
    </source>
</evidence>